<dbReference type="PANTHER" id="PTHR45947:SF3">
    <property type="entry name" value="SULFOQUINOVOSYL TRANSFERASE SQD2"/>
    <property type="match status" value="1"/>
</dbReference>
<dbReference type="EMBL" id="WOTH01000007">
    <property type="protein sequence ID" value="NHO53349.1"/>
    <property type="molecule type" value="Genomic_DNA"/>
</dbReference>
<dbReference type="PANTHER" id="PTHR45947">
    <property type="entry name" value="SULFOQUINOVOSYL TRANSFERASE SQD2"/>
    <property type="match status" value="1"/>
</dbReference>
<feature type="domain" description="Glycosyl transferase family 1" evidence="1">
    <location>
        <begin position="197"/>
        <end position="351"/>
    </location>
</feature>
<dbReference type="AlphaFoldDB" id="A0A967EIJ4"/>
<sequence length="380" mass="42148">MSEKGARVNIVHVVRQFSPSVGGLEDSVLNLALEQRRQCGLNARVVTLNRVFNREGILPPRDAVEGIPVTRLPWRGSTRYPLAPSVLWHCRDADLIHVHAIDFFFDYLAWTKPLHHKPLIVSTHGGFFHSGAYSELKKVWFSTITRASIRAYAKVVACSENDAKLFADVAHGKLVTIENGINQDKFLDASSLRPCRTLISFGRFSPHKRLDLLFPLLAALRKCNPEWRLIIAGRPAEISVAELQKQAHHFGMESAVTFLVEPSDGQLRDAMSQASWFASLSEHEGFGLAAVEGMSAGLVPVLSTIPPFRRLVAQTGVGLLSEDGDLAQTASRMEALQEAGLTGLRKQAAQGARIYDWKDVAGRYVQVYDEVLHDRERAIP</sequence>
<evidence type="ECO:0000313" key="3">
    <source>
        <dbReference type="EMBL" id="NHO53349.1"/>
    </source>
</evidence>
<dbReference type="InterPro" id="IPR028098">
    <property type="entry name" value="Glyco_trans_4-like_N"/>
</dbReference>
<dbReference type="Proteomes" id="UP000597459">
    <property type="component" value="Unassembled WGS sequence"/>
</dbReference>
<dbReference type="Pfam" id="PF00534">
    <property type="entry name" value="Glycos_transf_1"/>
    <property type="match status" value="1"/>
</dbReference>
<dbReference type="GO" id="GO:0016757">
    <property type="term" value="F:glycosyltransferase activity"/>
    <property type="evidence" value="ECO:0007669"/>
    <property type="project" value="InterPro"/>
</dbReference>
<comment type="caution">
    <text evidence="3">The sequence shown here is derived from an EMBL/GenBank/DDBJ whole genome shotgun (WGS) entry which is preliminary data.</text>
</comment>
<dbReference type="Pfam" id="PF13439">
    <property type="entry name" value="Glyco_transf_4"/>
    <property type="match status" value="1"/>
</dbReference>
<dbReference type="CDD" id="cd03801">
    <property type="entry name" value="GT4_PimA-like"/>
    <property type="match status" value="1"/>
</dbReference>
<evidence type="ECO:0000313" key="4">
    <source>
        <dbReference type="Proteomes" id="UP000597459"/>
    </source>
</evidence>
<keyword evidence="4" id="KW-1185">Reference proteome</keyword>
<organism evidence="3 4">
    <name type="scientific">Acetobacter estunensis</name>
    <dbReference type="NCBI Taxonomy" id="104097"/>
    <lineage>
        <taxon>Bacteria</taxon>
        <taxon>Pseudomonadati</taxon>
        <taxon>Pseudomonadota</taxon>
        <taxon>Alphaproteobacteria</taxon>
        <taxon>Acetobacterales</taxon>
        <taxon>Acetobacteraceae</taxon>
        <taxon>Acetobacter</taxon>
    </lineage>
</organism>
<feature type="domain" description="Glycosyltransferase subfamily 4-like N-terminal" evidence="2">
    <location>
        <begin position="21"/>
        <end position="184"/>
    </location>
</feature>
<evidence type="ECO:0000259" key="1">
    <source>
        <dbReference type="Pfam" id="PF00534"/>
    </source>
</evidence>
<dbReference type="SUPFAM" id="SSF53756">
    <property type="entry name" value="UDP-Glycosyltransferase/glycogen phosphorylase"/>
    <property type="match status" value="1"/>
</dbReference>
<dbReference type="Gene3D" id="3.40.50.2000">
    <property type="entry name" value="Glycogen Phosphorylase B"/>
    <property type="match status" value="2"/>
</dbReference>
<name>A0A967EIJ4_9PROT</name>
<dbReference type="InterPro" id="IPR001296">
    <property type="entry name" value="Glyco_trans_1"/>
</dbReference>
<proteinExistence type="predicted"/>
<dbReference type="InterPro" id="IPR050194">
    <property type="entry name" value="Glycosyltransferase_grp1"/>
</dbReference>
<accession>A0A967EIJ4</accession>
<gene>
    <name evidence="3" type="ORF">GOB87_05150</name>
</gene>
<reference evidence="3" key="1">
    <citation type="submission" date="2019-11" db="EMBL/GenBank/DDBJ databases">
        <title>Description of new Acetobacter species.</title>
        <authorList>
            <person name="Cleenwerck I."/>
            <person name="Sombolestani A.S."/>
        </authorList>
    </citation>
    <scope>NUCLEOTIDE SEQUENCE</scope>
    <source>
        <strain evidence="3">LMG 1626</strain>
    </source>
</reference>
<protein>
    <submittedName>
        <fullName evidence="3">Glycosyltransferase</fullName>
    </submittedName>
</protein>
<evidence type="ECO:0000259" key="2">
    <source>
        <dbReference type="Pfam" id="PF13439"/>
    </source>
</evidence>